<feature type="domain" description="Protein kinase" evidence="1">
    <location>
        <begin position="1"/>
        <end position="179"/>
    </location>
</feature>
<evidence type="ECO:0000313" key="3">
    <source>
        <dbReference type="Proteomes" id="UP000192596"/>
    </source>
</evidence>
<dbReference type="GO" id="GO:0004672">
    <property type="term" value="F:protein kinase activity"/>
    <property type="evidence" value="ECO:0007669"/>
    <property type="project" value="InterPro"/>
</dbReference>
<protein>
    <recommendedName>
        <fullName evidence="1">Protein kinase domain-containing protein</fullName>
    </recommendedName>
</protein>
<gene>
    <name evidence="2" type="ORF">B0A48_18469</name>
</gene>
<dbReference type="GO" id="GO:0005524">
    <property type="term" value="F:ATP binding"/>
    <property type="evidence" value="ECO:0007669"/>
    <property type="project" value="InterPro"/>
</dbReference>
<reference evidence="3" key="1">
    <citation type="submission" date="2017-03" db="EMBL/GenBank/DDBJ databases">
        <title>Genomes of endolithic fungi from Antarctica.</title>
        <authorList>
            <person name="Coleine C."/>
            <person name="Masonjones S."/>
            <person name="Stajich J.E."/>
        </authorList>
    </citation>
    <scope>NUCLEOTIDE SEQUENCE [LARGE SCALE GENOMIC DNA]</scope>
    <source>
        <strain evidence="3">CCFEE 5527</strain>
    </source>
</reference>
<sequence length="193" mass="21919">MVSLSTGSLDVVDKAYIKHAAHLPDPRCIKGSLVGHEYWRSPEAHFNDKLNKPTDMFSFALVCIHAVLGRIVQPDDADLINHVKRGSYPTLVRLQRLVSYFGCGAGLQGLKRHVGEENVYCQILEAFWEDRSADYHDSRPFKEWPDVIDADFADLIIKLTNLDPGERLTAEEALRHPWFDMTDDIVVPCDENQ</sequence>
<dbReference type="AlphaFoldDB" id="A0A1V8S854"/>
<accession>A0A1V8S854</accession>
<dbReference type="STRING" id="1507870.A0A1V8S854"/>
<dbReference type="Proteomes" id="UP000192596">
    <property type="component" value="Unassembled WGS sequence"/>
</dbReference>
<evidence type="ECO:0000313" key="2">
    <source>
        <dbReference type="EMBL" id="OQN95312.1"/>
    </source>
</evidence>
<dbReference type="EMBL" id="NAJO01000112">
    <property type="protein sequence ID" value="OQN95312.1"/>
    <property type="molecule type" value="Genomic_DNA"/>
</dbReference>
<dbReference type="InterPro" id="IPR000719">
    <property type="entry name" value="Prot_kinase_dom"/>
</dbReference>
<dbReference type="PROSITE" id="PS50011">
    <property type="entry name" value="PROTEIN_KINASE_DOM"/>
    <property type="match status" value="1"/>
</dbReference>
<proteinExistence type="predicted"/>
<comment type="caution">
    <text evidence="2">The sequence shown here is derived from an EMBL/GenBank/DDBJ whole genome shotgun (WGS) entry which is preliminary data.</text>
</comment>
<name>A0A1V8S854_9PEZI</name>
<dbReference type="OrthoDB" id="4062651at2759"/>
<dbReference type="InParanoid" id="A0A1V8S854"/>
<keyword evidence="3" id="KW-1185">Reference proteome</keyword>
<dbReference type="SUPFAM" id="SSF56112">
    <property type="entry name" value="Protein kinase-like (PK-like)"/>
    <property type="match status" value="1"/>
</dbReference>
<organism evidence="2 3">
    <name type="scientific">Cryoendolithus antarcticus</name>
    <dbReference type="NCBI Taxonomy" id="1507870"/>
    <lineage>
        <taxon>Eukaryota</taxon>
        <taxon>Fungi</taxon>
        <taxon>Dikarya</taxon>
        <taxon>Ascomycota</taxon>
        <taxon>Pezizomycotina</taxon>
        <taxon>Dothideomycetes</taxon>
        <taxon>Dothideomycetidae</taxon>
        <taxon>Cladosporiales</taxon>
        <taxon>Cladosporiaceae</taxon>
        <taxon>Cryoendolithus</taxon>
    </lineage>
</organism>
<evidence type="ECO:0000259" key="1">
    <source>
        <dbReference type="PROSITE" id="PS50011"/>
    </source>
</evidence>
<dbReference type="InterPro" id="IPR011009">
    <property type="entry name" value="Kinase-like_dom_sf"/>
</dbReference>
<dbReference type="Pfam" id="PF00069">
    <property type="entry name" value="Pkinase"/>
    <property type="match status" value="1"/>
</dbReference>
<dbReference type="Gene3D" id="1.10.510.10">
    <property type="entry name" value="Transferase(Phosphotransferase) domain 1"/>
    <property type="match status" value="1"/>
</dbReference>